<evidence type="ECO:0000313" key="3">
    <source>
        <dbReference type="Proteomes" id="UP000828390"/>
    </source>
</evidence>
<evidence type="ECO:0000313" key="2">
    <source>
        <dbReference type="EMBL" id="KAH3848811.1"/>
    </source>
</evidence>
<evidence type="ECO:0000256" key="1">
    <source>
        <dbReference type="SAM" id="MobiDB-lite"/>
    </source>
</evidence>
<feature type="compositionally biased region" description="Basic residues" evidence="1">
    <location>
        <begin position="9"/>
        <end position="20"/>
    </location>
</feature>
<reference evidence="2" key="2">
    <citation type="submission" date="2020-11" db="EMBL/GenBank/DDBJ databases">
        <authorList>
            <person name="McCartney M.A."/>
            <person name="Auch B."/>
            <person name="Kono T."/>
            <person name="Mallez S."/>
            <person name="Becker A."/>
            <person name="Gohl D.M."/>
            <person name="Silverstein K.A.T."/>
            <person name="Koren S."/>
            <person name="Bechman K.B."/>
            <person name="Herman A."/>
            <person name="Abrahante J.E."/>
            <person name="Garbe J."/>
        </authorList>
    </citation>
    <scope>NUCLEOTIDE SEQUENCE</scope>
    <source>
        <strain evidence="2">Duluth1</strain>
        <tissue evidence="2">Whole animal</tissue>
    </source>
</reference>
<dbReference type="Proteomes" id="UP000828390">
    <property type="component" value="Unassembled WGS sequence"/>
</dbReference>
<protein>
    <submittedName>
        <fullName evidence="2">Uncharacterized protein</fullName>
    </submittedName>
</protein>
<name>A0A9D4KZI0_DREPO</name>
<accession>A0A9D4KZI0</accession>
<feature type="region of interest" description="Disordered" evidence="1">
    <location>
        <begin position="43"/>
        <end position="78"/>
    </location>
</feature>
<dbReference type="EMBL" id="JAIWYP010000003">
    <property type="protein sequence ID" value="KAH3848811.1"/>
    <property type="molecule type" value="Genomic_DNA"/>
</dbReference>
<dbReference type="AlphaFoldDB" id="A0A9D4KZI0"/>
<feature type="region of interest" description="Disordered" evidence="1">
    <location>
        <begin position="1"/>
        <end position="27"/>
    </location>
</feature>
<organism evidence="2 3">
    <name type="scientific">Dreissena polymorpha</name>
    <name type="common">Zebra mussel</name>
    <name type="synonym">Mytilus polymorpha</name>
    <dbReference type="NCBI Taxonomy" id="45954"/>
    <lineage>
        <taxon>Eukaryota</taxon>
        <taxon>Metazoa</taxon>
        <taxon>Spiralia</taxon>
        <taxon>Lophotrochozoa</taxon>
        <taxon>Mollusca</taxon>
        <taxon>Bivalvia</taxon>
        <taxon>Autobranchia</taxon>
        <taxon>Heteroconchia</taxon>
        <taxon>Euheterodonta</taxon>
        <taxon>Imparidentia</taxon>
        <taxon>Neoheterodontei</taxon>
        <taxon>Myida</taxon>
        <taxon>Dreissenoidea</taxon>
        <taxon>Dreissenidae</taxon>
        <taxon>Dreissena</taxon>
    </lineage>
</organism>
<comment type="caution">
    <text evidence="2">The sequence shown here is derived from an EMBL/GenBank/DDBJ whole genome shotgun (WGS) entry which is preliminary data.</text>
</comment>
<proteinExistence type="predicted"/>
<keyword evidence="3" id="KW-1185">Reference proteome</keyword>
<sequence length="78" mass="9147">MQVNEISRGRQKAALKRWKRDRSAAESRVRILEQERDKLKTKLKSAQRALQRVRKSTEGTKHISSVELTPSKQTERDM</sequence>
<reference evidence="2" key="1">
    <citation type="journal article" date="2019" name="bioRxiv">
        <title>The Genome of the Zebra Mussel, Dreissena polymorpha: A Resource for Invasive Species Research.</title>
        <authorList>
            <person name="McCartney M.A."/>
            <person name="Auch B."/>
            <person name="Kono T."/>
            <person name="Mallez S."/>
            <person name="Zhang Y."/>
            <person name="Obille A."/>
            <person name="Becker A."/>
            <person name="Abrahante J.E."/>
            <person name="Garbe J."/>
            <person name="Badalamenti J.P."/>
            <person name="Herman A."/>
            <person name="Mangelson H."/>
            <person name="Liachko I."/>
            <person name="Sullivan S."/>
            <person name="Sone E.D."/>
            <person name="Koren S."/>
            <person name="Silverstein K.A.T."/>
            <person name="Beckman K.B."/>
            <person name="Gohl D.M."/>
        </authorList>
    </citation>
    <scope>NUCLEOTIDE SEQUENCE</scope>
    <source>
        <strain evidence="2">Duluth1</strain>
        <tissue evidence="2">Whole animal</tissue>
    </source>
</reference>
<feature type="compositionally biased region" description="Polar residues" evidence="1">
    <location>
        <begin position="62"/>
        <end position="72"/>
    </location>
</feature>
<gene>
    <name evidence="2" type="ORF">DPMN_091194</name>
</gene>